<dbReference type="OrthoDB" id="1110367at2"/>
<organism evidence="5 6">
    <name type="scientific">Hyunsoonleella pacifica</name>
    <dbReference type="NCBI Taxonomy" id="1080224"/>
    <lineage>
        <taxon>Bacteria</taxon>
        <taxon>Pseudomonadati</taxon>
        <taxon>Bacteroidota</taxon>
        <taxon>Flavobacteriia</taxon>
        <taxon>Flavobacteriales</taxon>
        <taxon>Flavobacteriaceae</taxon>
    </lineage>
</organism>
<gene>
    <name evidence="5" type="ORF">EYD46_09505</name>
</gene>
<accession>A0A4Q9FM23</accession>
<dbReference type="InterPro" id="IPR055353">
    <property type="entry name" value="DUF7619"/>
</dbReference>
<feature type="domain" description="DUF7619" evidence="4">
    <location>
        <begin position="465"/>
        <end position="599"/>
    </location>
</feature>
<protein>
    <submittedName>
        <fullName evidence="5">T9SS type A sorting domain-containing protein</fullName>
    </submittedName>
</protein>
<evidence type="ECO:0000313" key="5">
    <source>
        <dbReference type="EMBL" id="TBN15368.1"/>
    </source>
</evidence>
<dbReference type="NCBIfam" id="TIGR04183">
    <property type="entry name" value="Por_Secre_tail"/>
    <property type="match status" value="1"/>
</dbReference>
<reference evidence="5 6" key="1">
    <citation type="journal article" date="2015" name="Int. J. Syst. Evol. Microbiol.">
        <title>Hyunsoonleella pacifica sp. nov., isolated from seawater of South Pacific Gyre.</title>
        <authorList>
            <person name="Gao X."/>
            <person name="Zhang Z."/>
            <person name="Dai X."/>
            <person name="Zhang X.H."/>
        </authorList>
    </citation>
    <scope>NUCLEOTIDE SEQUENCE [LARGE SCALE GENOMIC DNA]</scope>
    <source>
        <strain evidence="5 6">SW033</strain>
    </source>
</reference>
<dbReference type="AlphaFoldDB" id="A0A4Q9FM23"/>
<dbReference type="InterPro" id="IPR026444">
    <property type="entry name" value="Secre_tail"/>
</dbReference>
<feature type="signal peptide" evidence="2">
    <location>
        <begin position="1"/>
        <end position="19"/>
    </location>
</feature>
<feature type="domain" description="Secretion system C-terminal sorting" evidence="3">
    <location>
        <begin position="618"/>
        <end position="689"/>
    </location>
</feature>
<evidence type="ECO:0000313" key="6">
    <source>
        <dbReference type="Proteomes" id="UP000292372"/>
    </source>
</evidence>
<proteinExistence type="predicted"/>
<dbReference type="Proteomes" id="UP000292372">
    <property type="component" value="Unassembled WGS sequence"/>
</dbReference>
<keyword evidence="1 2" id="KW-0732">Signal</keyword>
<dbReference type="RefSeq" id="WP_130936855.1">
    <property type="nucleotide sequence ID" value="NZ_BMEE01000004.1"/>
</dbReference>
<evidence type="ECO:0000259" key="3">
    <source>
        <dbReference type="Pfam" id="PF18962"/>
    </source>
</evidence>
<dbReference type="EMBL" id="SIRS01000004">
    <property type="protein sequence ID" value="TBN15368.1"/>
    <property type="molecule type" value="Genomic_DNA"/>
</dbReference>
<dbReference type="Pfam" id="PF18962">
    <property type="entry name" value="Por_Secre_tail"/>
    <property type="match status" value="1"/>
</dbReference>
<dbReference type="Pfam" id="PF24595">
    <property type="entry name" value="DUF7619"/>
    <property type="match status" value="1"/>
</dbReference>
<evidence type="ECO:0000259" key="4">
    <source>
        <dbReference type="Pfam" id="PF24595"/>
    </source>
</evidence>
<feature type="chain" id="PRO_5020504995" evidence="2">
    <location>
        <begin position="20"/>
        <end position="690"/>
    </location>
</feature>
<evidence type="ECO:0000256" key="2">
    <source>
        <dbReference type="SAM" id="SignalP"/>
    </source>
</evidence>
<name>A0A4Q9FM23_9FLAO</name>
<keyword evidence="6" id="KW-1185">Reference proteome</keyword>
<sequence length="690" mass="77432">MKPALLFFFATLFSFSLFAQVESPPPPCGFLDIKICDDIGGDGIVVINLREVLPFQMFCLAAQNSVMEEDYHSITYYLNESDMMNEVNPIGNPESFRNSSKDFEIYFRANKKIPEGFTTDVLYRNGIIEILIGPSINQPTSFEKCDDESKDGIEIFDLTTKIPEIVGGALTDVRVTLHETMEGAETNNDVIVNSTNYTNNMPTVQTIYVRVEHNDTGCYSITTFDLIVRDCDAVGVIEINAFHDEDENGVFENDEINFLNGVLTYEKNKDGITRYLYASNGNFKIISDENSDVFDISYSIFEEFENCYNLIVDSYENVSISNGNTITYNFPVTKIMECGDIAVYLVSNIPPRPGFDYKNYLVVENKGIETISSGTVEFTMDATLSLNGVSFVNAGNSVTNTANGFNLNFTNLQPNSYEKVRVDMKVPIPTPLGTVLTNTARYTGNDVNMDNNYTELSEVVIGSYDPNDILESHGPEIIHSSFTSDDYLYYTVRFQNVGTADAINVSIDNTLDARLDKSTIQMLSSSHDNVFTRVDNQLNWQFDNIHLPSEDMDEPNSHGYVYYKIKPTAGYSVGDIIPNTAEIYFDFNPAVITNTFETEFTTTLSNSSKAFSSFTMAPNPAYDFVELEFDKNTLNTKEVKIYSIQGKLIKRFSNITQTSLKLDTSKFNAGLYFLKVSDGITDEVKKLVVN</sequence>
<evidence type="ECO:0000256" key="1">
    <source>
        <dbReference type="ARBA" id="ARBA00022729"/>
    </source>
</evidence>
<comment type="caution">
    <text evidence="5">The sequence shown here is derived from an EMBL/GenBank/DDBJ whole genome shotgun (WGS) entry which is preliminary data.</text>
</comment>